<name>A0ABR9RWF6_9ACTN</name>
<evidence type="ECO:0000313" key="26">
    <source>
        <dbReference type="Proteomes" id="UP000756387"/>
    </source>
</evidence>
<comment type="catalytic activity">
    <reaction evidence="21">
        <text>decanoyl-CoA + H2O = decanoate + CoA + H(+)</text>
        <dbReference type="Rhea" id="RHEA:40059"/>
        <dbReference type="ChEBI" id="CHEBI:15377"/>
        <dbReference type="ChEBI" id="CHEBI:15378"/>
        <dbReference type="ChEBI" id="CHEBI:27689"/>
        <dbReference type="ChEBI" id="CHEBI:57287"/>
        <dbReference type="ChEBI" id="CHEBI:61430"/>
    </reaction>
    <physiologicalReaction direction="left-to-right" evidence="21">
        <dbReference type="Rhea" id="RHEA:40060"/>
    </physiologicalReaction>
</comment>
<dbReference type="EC" id="3.1.2.2" evidence="16"/>
<keyword evidence="6" id="KW-0053">Apoptosis</keyword>
<evidence type="ECO:0000313" key="25">
    <source>
        <dbReference type="EMBL" id="MBE7325876.1"/>
    </source>
</evidence>
<dbReference type="InterPro" id="IPR006683">
    <property type="entry name" value="Thioestr_dom"/>
</dbReference>
<comment type="catalytic activity">
    <reaction evidence="19">
        <text>octanoyl-CoA + H2O = octanoate + CoA + H(+)</text>
        <dbReference type="Rhea" id="RHEA:30143"/>
        <dbReference type="ChEBI" id="CHEBI:15377"/>
        <dbReference type="ChEBI" id="CHEBI:15378"/>
        <dbReference type="ChEBI" id="CHEBI:25646"/>
        <dbReference type="ChEBI" id="CHEBI:57287"/>
        <dbReference type="ChEBI" id="CHEBI:57386"/>
    </reaction>
    <physiologicalReaction direction="left-to-right" evidence="19">
        <dbReference type="Rhea" id="RHEA:30144"/>
    </physiologicalReaction>
</comment>
<protein>
    <recommendedName>
        <fullName evidence="17">Acyl-coenzyme A thioesterase THEM4</fullName>
        <ecNumber evidence="16">3.1.2.2</ecNumber>
    </recommendedName>
    <alternativeName>
        <fullName evidence="18">Thioesterase superfamily member 4</fullName>
    </alternativeName>
</protein>
<comment type="catalytic activity">
    <reaction evidence="23">
        <text>tetradecanoyl-CoA + H2O = tetradecanoate + CoA + H(+)</text>
        <dbReference type="Rhea" id="RHEA:40119"/>
        <dbReference type="ChEBI" id="CHEBI:15377"/>
        <dbReference type="ChEBI" id="CHEBI:15378"/>
        <dbReference type="ChEBI" id="CHEBI:30807"/>
        <dbReference type="ChEBI" id="CHEBI:57287"/>
        <dbReference type="ChEBI" id="CHEBI:57385"/>
    </reaction>
    <physiologicalReaction direction="left-to-right" evidence="23">
        <dbReference type="Rhea" id="RHEA:40120"/>
    </physiologicalReaction>
</comment>
<evidence type="ECO:0000256" key="4">
    <source>
        <dbReference type="ARBA" id="ARBA00022475"/>
    </source>
</evidence>
<comment type="similarity">
    <text evidence="15">Belongs to the THEM4/THEM5 thioesterase family.</text>
</comment>
<dbReference type="InterPro" id="IPR052365">
    <property type="entry name" value="THEM4/THEM5_acyl-CoA_thioest"/>
</dbReference>
<dbReference type="PANTHER" id="PTHR12418">
    <property type="entry name" value="ACYL-COENZYME A THIOESTERASE THEM4"/>
    <property type="match status" value="1"/>
</dbReference>
<evidence type="ECO:0000256" key="21">
    <source>
        <dbReference type="ARBA" id="ARBA00047969"/>
    </source>
</evidence>
<evidence type="ECO:0000259" key="24">
    <source>
        <dbReference type="Pfam" id="PF03061"/>
    </source>
</evidence>
<evidence type="ECO:0000256" key="22">
    <source>
        <dbReference type="ARBA" id="ARBA00048074"/>
    </source>
</evidence>
<evidence type="ECO:0000256" key="5">
    <source>
        <dbReference type="ARBA" id="ARBA00022490"/>
    </source>
</evidence>
<dbReference type="Proteomes" id="UP000756387">
    <property type="component" value="Unassembled WGS sequence"/>
</dbReference>
<evidence type="ECO:0000256" key="9">
    <source>
        <dbReference type="ARBA" id="ARBA00022946"/>
    </source>
</evidence>
<evidence type="ECO:0000256" key="13">
    <source>
        <dbReference type="ARBA" id="ARBA00035852"/>
    </source>
</evidence>
<dbReference type="EMBL" id="JADCSA010000017">
    <property type="protein sequence ID" value="MBE7325876.1"/>
    <property type="molecule type" value="Genomic_DNA"/>
</dbReference>
<evidence type="ECO:0000256" key="10">
    <source>
        <dbReference type="ARBA" id="ARBA00023098"/>
    </source>
</evidence>
<feature type="domain" description="Thioesterase" evidence="24">
    <location>
        <begin position="115"/>
        <end position="189"/>
    </location>
</feature>
<keyword evidence="7" id="KW-0378">Hydrolase</keyword>
<reference evidence="25 26" key="1">
    <citation type="submission" date="2020-10" db="EMBL/GenBank/DDBJ databases">
        <title>Nocardioides sp. isolated from sludge.</title>
        <authorList>
            <person name="Zhang X."/>
        </authorList>
    </citation>
    <scope>NUCLEOTIDE SEQUENCE [LARGE SCALE GENOMIC DNA]</scope>
    <source>
        <strain evidence="25 26">Y6</strain>
    </source>
</reference>
<organism evidence="25 26">
    <name type="scientific">Nocardioides malaquae</name>
    <dbReference type="NCBI Taxonomy" id="2773426"/>
    <lineage>
        <taxon>Bacteria</taxon>
        <taxon>Bacillati</taxon>
        <taxon>Actinomycetota</taxon>
        <taxon>Actinomycetes</taxon>
        <taxon>Propionibacteriales</taxon>
        <taxon>Nocardioidaceae</taxon>
        <taxon>Nocardioides</taxon>
    </lineage>
</organism>
<evidence type="ECO:0000256" key="18">
    <source>
        <dbReference type="ARBA" id="ARBA00043210"/>
    </source>
</evidence>
<evidence type="ECO:0000256" key="6">
    <source>
        <dbReference type="ARBA" id="ARBA00022703"/>
    </source>
</evidence>
<comment type="catalytic activity">
    <reaction evidence="22">
        <text>dodecanoyl-CoA + H2O = dodecanoate + CoA + H(+)</text>
        <dbReference type="Rhea" id="RHEA:30135"/>
        <dbReference type="ChEBI" id="CHEBI:15377"/>
        <dbReference type="ChEBI" id="CHEBI:15378"/>
        <dbReference type="ChEBI" id="CHEBI:18262"/>
        <dbReference type="ChEBI" id="CHEBI:57287"/>
        <dbReference type="ChEBI" id="CHEBI:57375"/>
    </reaction>
    <physiologicalReaction direction="left-to-right" evidence="22">
        <dbReference type="Rhea" id="RHEA:30136"/>
    </physiologicalReaction>
</comment>
<evidence type="ECO:0000256" key="1">
    <source>
        <dbReference type="ARBA" id="ARBA00004170"/>
    </source>
</evidence>
<comment type="catalytic activity">
    <reaction evidence="14">
        <text>(9Z)-octadecenoyl-CoA + H2O = (9Z)-octadecenoate + CoA + H(+)</text>
        <dbReference type="Rhea" id="RHEA:40139"/>
        <dbReference type="ChEBI" id="CHEBI:15377"/>
        <dbReference type="ChEBI" id="CHEBI:15378"/>
        <dbReference type="ChEBI" id="CHEBI:30823"/>
        <dbReference type="ChEBI" id="CHEBI:57287"/>
        <dbReference type="ChEBI" id="CHEBI:57387"/>
    </reaction>
    <physiologicalReaction direction="left-to-right" evidence="14">
        <dbReference type="Rhea" id="RHEA:40140"/>
    </physiologicalReaction>
</comment>
<evidence type="ECO:0000256" key="3">
    <source>
        <dbReference type="ARBA" id="ARBA00004632"/>
    </source>
</evidence>
<evidence type="ECO:0000256" key="19">
    <source>
        <dbReference type="ARBA" id="ARBA00047588"/>
    </source>
</evidence>
<comment type="catalytic activity">
    <reaction evidence="13">
        <text>(5Z,8Z,11Z,14Z)-eicosatetraenoyl-CoA + H2O = (5Z,8Z,11Z,14Z)-eicosatetraenoate + CoA + H(+)</text>
        <dbReference type="Rhea" id="RHEA:40151"/>
        <dbReference type="ChEBI" id="CHEBI:15377"/>
        <dbReference type="ChEBI" id="CHEBI:15378"/>
        <dbReference type="ChEBI" id="CHEBI:32395"/>
        <dbReference type="ChEBI" id="CHEBI:57287"/>
        <dbReference type="ChEBI" id="CHEBI:57368"/>
    </reaction>
    <physiologicalReaction direction="left-to-right" evidence="13">
        <dbReference type="Rhea" id="RHEA:40152"/>
    </physiologicalReaction>
</comment>
<evidence type="ECO:0000256" key="23">
    <source>
        <dbReference type="ARBA" id="ARBA00048180"/>
    </source>
</evidence>
<keyword evidence="26" id="KW-1185">Reference proteome</keyword>
<keyword evidence="11" id="KW-0472">Membrane</keyword>
<evidence type="ECO:0000256" key="15">
    <source>
        <dbReference type="ARBA" id="ARBA00038456"/>
    </source>
</evidence>
<evidence type="ECO:0000256" key="2">
    <source>
        <dbReference type="ARBA" id="ARBA00004496"/>
    </source>
</evidence>
<dbReference type="InterPro" id="IPR029069">
    <property type="entry name" value="HotDog_dom_sf"/>
</dbReference>
<keyword evidence="5" id="KW-0963">Cytoplasm</keyword>
<evidence type="ECO:0000256" key="16">
    <source>
        <dbReference type="ARBA" id="ARBA00038848"/>
    </source>
</evidence>
<dbReference type="RefSeq" id="WP_193639199.1">
    <property type="nucleotide sequence ID" value="NZ_JADCSA010000017.1"/>
</dbReference>
<keyword evidence="12" id="KW-0966">Cell projection</keyword>
<dbReference type="Gene3D" id="3.10.129.10">
    <property type="entry name" value="Hotdog Thioesterase"/>
    <property type="match status" value="1"/>
</dbReference>
<comment type="caution">
    <text evidence="25">The sequence shown here is derived from an EMBL/GenBank/DDBJ whole genome shotgun (WGS) entry which is preliminary data.</text>
</comment>
<evidence type="ECO:0000256" key="20">
    <source>
        <dbReference type="ARBA" id="ARBA00047734"/>
    </source>
</evidence>
<dbReference type="Pfam" id="PF03061">
    <property type="entry name" value="4HBT"/>
    <property type="match status" value="1"/>
</dbReference>
<evidence type="ECO:0000256" key="14">
    <source>
        <dbReference type="ARBA" id="ARBA00037002"/>
    </source>
</evidence>
<keyword evidence="8" id="KW-0276">Fatty acid metabolism</keyword>
<proteinExistence type="inferred from homology"/>
<evidence type="ECO:0000256" key="17">
    <source>
        <dbReference type="ARBA" id="ARBA00040123"/>
    </source>
</evidence>
<gene>
    <name evidence="25" type="ORF">IEQ44_14595</name>
</gene>
<evidence type="ECO:0000256" key="11">
    <source>
        <dbReference type="ARBA" id="ARBA00023136"/>
    </source>
</evidence>
<comment type="subcellular location">
    <subcellularLocation>
        <location evidence="3">Cell projection</location>
        <location evidence="3">Ruffle membrane</location>
    </subcellularLocation>
    <subcellularLocation>
        <location evidence="2">Cytoplasm</location>
    </subcellularLocation>
    <subcellularLocation>
        <location evidence="1">Membrane</location>
        <topology evidence="1">Peripheral membrane protein</topology>
    </subcellularLocation>
</comment>
<dbReference type="PANTHER" id="PTHR12418:SF19">
    <property type="entry name" value="ACYL-COENZYME A THIOESTERASE THEM4"/>
    <property type="match status" value="1"/>
</dbReference>
<accession>A0ABR9RWF6</accession>
<dbReference type="CDD" id="cd03443">
    <property type="entry name" value="PaaI_thioesterase"/>
    <property type="match status" value="1"/>
</dbReference>
<comment type="catalytic activity">
    <reaction evidence="20">
        <text>hexadecanoyl-CoA + H2O = hexadecanoate + CoA + H(+)</text>
        <dbReference type="Rhea" id="RHEA:16645"/>
        <dbReference type="ChEBI" id="CHEBI:7896"/>
        <dbReference type="ChEBI" id="CHEBI:15377"/>
        <dbReference type="ChEBI" id="CHEBI:15378"/>
        <dbReference type="ChEBI" id="CHEBI:57287"/>
        <dbReference type="ChEBI" id="CHEBI:57379"/>
        <dbReference type="EC" id="3.1.2.2"/>
    </reaction>
    <physiologicalReaction direction="left-to-right" evidence="20">
        <dbReference type="Rhea" id="RHEA:16646"/>
    </physiologicalReaction>
</comment>
<evidence type="ECO:0000256" key="12">
    <source>
        <dbReference type="ARBA" id="ARBA00023273"/>
    </source>
</evidence>
<sequence length="216" mass="23083">MSESPQGDVSVALYESFTQSVRDLADTALRTNAGADELARAQAEIEAITARLAADQIPGTHGEHCSTPTGVSGWGNTVVGIRNAAAMPLRFSVAGDGMRLWADFTPGALYEGPPGHMHGGVIAMLLDQALGELSMRSGHPGLTANLSIDYKAPTKLNTPLRIEAWYDRTEGVKTWTRGHITTADGTVCAEATGLFILPRWVRDLPPEEVAKAHQHD</sequence>
<keyword evidence="9" id="KW-0809">Transit peptide</keyword>
<keyword evidence="10" id="KW-0443">Lipid metabolism</keyword>
<keyword evidence="4" id="KW-1003">Cell membrane</keyword>
<evidence type="ECO:0000256" key="8">
    <source>
        <dbReference type="ARBA" id="ARBA00022832"/>
    </source>
</evidence>
<evidence type="ECO:0000256" key="7">
    <source>
        <dbReference type="ARBA" id="ARBA00022801"/>
    </source>
</evidence>
<dbReference type="SUPFAM" id="SSF54637">
    <property type="entry name" value="Thioesterase/thiol ester dehydrase-isomerase"/>
    <property type="match status" value="1"/>
</dbReference>